<dbReference type="Proteomes" id="UP000239757">
    <property type="component" value="Unassembled WGS sequence"/>
</dbReference>
<reference evidence="2 3" key="1">
    <citation type="submission" date="2015-01" db="EMBL/GenBank/DDBJ databases">
        <title>Genome of allotetraploid Gossypium barbadense reveals genomic plasticity and fiber elongation in cotton evolution.</title>
        <authorList>
            <person name="Chen X."/>
            <person name="Liu X."/>
            <person name="Zhao B."/>
            <person name="Zheng H."/>
            <person name="Hu Y."/>
            <person name="Lu G."/>
            <person name="Yang C."/>
            <person name="Chen J."/>
            <person name="Shan C."/>
            <person name="Zhang L."/>
            <person name="Zhou Y."/>
            <person name="Wang L."/>
            <person name="Guo W."/>
            <person name="Bai Y."/>
            <person name="Ruan J."/>
            <person name="Shangguan X."/>
            <person name="Mao Y."/>
            <person name="Jiang J."/>
            <person name="Zhu Y."/>
            <person name="Lei J."/>
            <person name="Kang H."/>
            <person name="Chen S."/>
            <person name="He X."/>
            <person name="Wang R."/>
            <person name="Wang Y."/>
            <person name="Chen J."/>
            <person name="Wang L."/>
            <person name="Yu S."/>
            <person name="Wang B."/>
            <person name="Wei J."/>
            <person name="Song S."/>
            <person name="Lu X."/>
            <person name="Gao Z."/>
            <person name="Gu W."/>
            <person name="Deng X."/>
            <person name="Ma D."/>
            <person name="Wang S."/>
            <person name="Liang W."/>
            <person name="Fang L."/>
            <person name="Cai C."/>
            <person name="Zhu X."/>
            <person name="Zhou B."/>
            <person name="Zhang Y."/>
            <person name="Chen Z."/>
            <person name="Xu S."/>
            <person name="Zhu R."/>
            <person name="Wang S."/>
            <person name="Zhang T."/>
            <person name="Zhao G."/>
        </authorList>
    </citation>
    <scope>NUCLEOTIDE SEQUENCE [LARGE SCALE GENOMIC DNA]</scope>
    <source>
        <strain evidence="3">cv. Xinhai21</strain>
        <tissue evidence="2">Leaf</tissue>
    </source>
</reference>
<accession>A0A2P5YAQ0</accession>
<evidence type="ECO:0000313" key="3">
    <source>
        <dbReference type="Proteomes" id="UP000239757"/>
    </source>
</evidence>
<dbReference type="EMBL" id="KZ663452">
    <property type="protein sequence ID" value="PPS12659.1"/>
    <property type="molecule type" value="Genomic_DNA"/>
</dbReference>
<gene>
    <name evidence="2" type="ORF">GOBAR_AA07987</name>
</gene>
<dbReference type="AlphaFoldDB" id="A0A2P5YAQ0"/>
<sequence>MARKSSSIATRSSSPLHTPLYIPSILSPVQESLTKEDNKLFLWHRHLNTRKYPCNPSEVVEKCKASLLEATKRQMRIIKSSNSVKKTSLTKLTSRLQVLLAEATMVNVGFGKNVGNAEASQKELEETKLELDRIRKLYLKMKKENEELYMENHELVEKMIGEHNATVNRIVEKHKATMLRSEQKQIEALEEFKRETLKNLSNIAQELKSNILLHAQVVGSPFNMCRVDLNALYDVDMNQIGSDVHFLSRATCDEIASKWRNSKDFFLDEFLCETNDALADNNESDGDLAKANITFPDDNRKNKVVRKEGEDEISSYIHSRHVYYSGLPAGLRSSHMCTPWVYVN</sequence>
<evidence type="ECO:0000256" key="1">
    <source>
        <dbReference type="SAM" id="Coils"/>
    </source>
</evidence>
<name>A0A2P5YAQ0_GOSBA</name>
<proteinExistence type="predicted"/>
<keyword evidence="1" id="KW-0175">Coiled coil</keyword>
<feature type="coiled-coil region" evidence="1">
    <location>
        <begin position="117"/>
        <end position="199"/>
    </location>
</feature>
<organism evidence="2 3">
    <name type="scientific">Gossypium barbadense</name>
    <name type="common">Sea Island cotton</name>
    <name type="synonym">Hibiscus barbadensis</name>
    <dbReference type="NCBI Taxonomy" id="3634"/>
    <lineage>
        <taxon>Eukaryota</taxon>
        <taxon>Viridiplantae</taxon>
        <taxon>Streptophyta</taxon>
        <taxon>Embryophyta</taxon>
        <taxon>Tracheophyta</taxon>
        <taxon>Spermatophyta</taxon>
        <taxon>Magnoliopsida</taxon>
        <taxon>eudicotyledons</taxon>
        <taxon>Gunneridae</taxon>
        <taxon>Pentapetalae</taxon>
        <taxon>rosids</taxon>
        <taxon>malvids</taxon>
        <taxon>Malvales</taxon>
        <taxon>Malvaceae</taxon>
        <taxon>Malvoideae</taxon>
        <taxon>Gossypium</taxon>
    </lineage>
</organism>
<evidence type="ECO:0000313" key="2">
    <source>
        <dbReference type="EMBL" id="PPS12659.1"/>
    </source>
</evidence>
<protein>
    <submittedName>
        <fullName evidence="2">Uncharacterized protein</fullName>
    </submittedName>
</protein>